<dbReference type="AlphaFoldDB" id="A0A1G7DTJ8"/>
<protein>
    <submittedName>
        <fullName evidence="2">Uncharacterized protein</fullName>
    </submittedName>
</protein>
<evidence type="ECO:0000313" key="2">
    <source>
        <dbReference type="EMBL" id="SDE54808.1"/>
    </source>
</evidence>
<evidence type="ECO:0000256" key="1">
    <source>
        <dbReference type="SAM" id="Phobius"/>
    </source>
</evidence>
<keyword evidence="3" id="KW-1185">Reference proteome</keyword>
<reference evidence="2 3" key="1">
    <citation type="submission" date="2016-10" db="EMBL/GenBank/DDBJ databases">
        <authorList>
            <person name="de Groot N.N."/>
        </authorList>
    </citation>
    <scope>NUCLEOTIDE SEQUENCE [LARGE SCALE GENOMIC DNA]</scope>
    <source>
        <strain evidence="2 3">MON 2.2</strain>
    </source>
</reference>
<dbReference type="STRING" id="675864.SAMN04489747_3707"/>
<proteinExistence type="predicted"/>
<dbReference type="RefSeq" id="WP_157677207.1">
    <property type="nucleotide sequence ID" value="NZ_LT629688.1"/>
</dbReference>
<name>A0A1G7DTJ8_9ACTN</name>
<feature type="transmembrane region" description="Helical" evidence="1">
    <location>
        <begin position="22"/>
        <end position="43"/>
    </location>
</feature>
<gene>
    <name evidence="2" type="ORF">SAMN04489747_3707</name>
</gene>
<sequence>MVSPDAVRPPAQEVPLRTSARAGLAALAAITLLACLLTGWLMAPPDPEPLPVERRATG</sequence>
<dbReference type="EMBL" id="LT629688">
    <property type="protein sequence ID" value="SDE54808.1"/>
    <property type="molecule type" value="Genomic_DNA"/>
</dbReference>
<evidence type="ECO:0000313" key="3">
    <source>
        <dbReference type="Proteomes" id="UP000198546"/>
    </source>
</evidence>
<keyword evidence="1" id="KW-0472">Membrane</keyword>
<accession>A0A1G7DTJ8</accession>
<organism evidence="2 3">
    <name type="scientific">Auraticoccus monumenti</name>
    <dbReference type="NCBI Taxonomy" id="675864"/>
    <lineage>
        <taxon>Bacteria</taxon>
        <taxon>Bacillati</taxon>
        <taxon>Actinomycetota</taxon>
        <taxon>Actinomycetes</taxon>
        <taxon>Propionibacteriales</taxon>
        <taxon>Propionibacteriaceae</taxon>
        <taxon>Auraticoccus</taxon>
    </lineage>
</organism>
<dbReference type="Proteomes" id="UP000198546">
    <property type="component" value="Chromosome i"/>
</dbReference>
<keyword evidence="1" id="KW-0812">Transmembrane</keyword>
<keyword evidence="1" id="KW-1133">Transmembrane helix</keyword>